<keyword evidence="1" id="KW-0732">Signal</keyword>
<dbReference type="InterPro" id="IPR025638">
    <property type="entry name" value="DUF4336"/>
</dbReference>
<dbReference type="Pfam" id="PF14234">
    <property type="entry name" value="DUF4336"/>
    <property type="match status" value="2"/>
</dbReference>
<sequence length="419" mass="45207">MRSLVAAVAAVVSSLCLQAVDAVAPPPVRLGRRAVLSFAAGAAVPVVAARPATAVPVLDGYLPEAAVTAAEAGRQYFPPLTPPLFERATYRYELGRDAWALEQLLTFANVSATVRTIVIRLKDGSLWVNGPQWPTGEFCKLLDELGPVRHVVLPCVALEHKAPIKAFTKRYPEASVWVAPGQYGPFGTVGLTASSAKMGYRVDGVFPVGAPKAGDALPHWADEFDMRTLYVDLPENAGPVAETAFLHKPTRTLVTTDAVVFVPAQPPPIFSTYFAPSDTADPDFWAKSVIQAVFLPLREDGAAPRSQPAARWPGYGAVQGRLLRAPILRAFADARAPAEVRSWVASIAEWPFDRVLTAHFASPIKATPAEFAGAFSYLDGELPDIRCEDWRLLDGLNKLIEDNQLGAPVKFDFKRGCPS</sequence>
<evidence type="ECO:0000313" key="2">
    <source>
        <dbReference type="EMBL" id="CAE0539970.1"/>
    </source>
</evidence>
<accession>A0A7S3RZT4</accession>
<evidence type="ECO:0000256" key="1">
    <source>
        <dbReference type="SAM" id="SignalP"/>
    </source>
</evidence>
<organism evidence="2">
    <name type="scientific">Emiliania huxleyi</name>
    <name type="common">Coccolithophore</name>
    <name type="synonym">Pontosphaera huxleyi</name>
    <dbReference type="NCBI Taxonomy" id="2903"/>
    <lineage>
        <taxon>Eukaryota</taxon>
        <taxon>Haptista</taxon>
        <taxon>Haptophyta</taxon>
        <taxon>Prymnesiophyceae</taxon>
        <taxon>Isochrysidales</taxon>
        <taxon>Noelaerhabdaceae</taxon>
        <taxon>Emiliania</taxon>
    </lineage>
</organism>
<name>A0A7S3RZT4_EMIHU</name>
<reference evidence="2" key="1">
    <citation type="submission" date="2021-01" db="EMBL/GenBank/DDBJ databases">
        <authorList>
            <person name="Corre E."/>
            <person name="Pelletier E."/>
            <person name="Niang G."/>
            <person name="Scheremetjew M."/>
            <person name="Finn R."/>
            <person name="Kale V."/>
            <person name="Holt S."/>
            <person name="Cochrane G."/>
            <person name="Meng A."/>
            <person name="Brown T."/>
            <person name="Cohen L."/>
        </authorList>
    </citation>
    <scope>NUCLEOTIDE SEQUENCE</scope>
    <source>
        <strain evidence="2">379</strain>
    </source>
</reference>
<dbReference type="PANTHER" id="PTHR33835">
    <property type="entry name" value="YALI0C07656P"/>
    <property type="match status" value="1"/>
</dbReference>
<proteinExistence type="predicted"/>
<feature type="chain" id="PRO_5030944549" description="Metallo-beta-lactamase domain-containing protein" evidence="1">
    <location>
        <begin position="23"/>
        <end position="419"/>
    </location>
</feature>
<dbReference type="AlphaFoldDB" id="A0A7S3RZT4"/>
<gene>
    <name evidence="2" type="ORF">EHUX00137_LOCUS11314</name>
</gene>
<evidence type="ECO:0008006" key="3">
    <source>
        <dbReference type="Google" id="ProtNLM"/>
    </source>
</evidence>
<feature type="signal peptide" evidence="1">
    <location>
        <begin position="1"/>
        <end position="22"/>
    </location>
</feature>
<dbReference type="EMBL" id="HBIR01015277">
    <property type="protein sequence ID" value="CAE0539970.1"/>
    <property type="molecule type" value="Transcribed_RNA"/>
</dbReference>
<protein>
    <recommendedName>
        <fullName evidence="3">Metallo-beta-lactamase domain-containing protein</fullName>
    </recommendedName>
</protein>
<dbReference type="PANTHER" id="PTHR33835:SF2">
    <property type="entry name" value="LYSINE-TRNA LIGASE"/>
    <property type="match status" value="1"/>
</dbReference>